<evidence type="ECO:0008006" key="3">
    <source>
        <dbReference type="Google" id="ProtNLM"/>
    </source>
</evidence>
<evidence type="ECO:0000256" key="1">
    <source>
        <dbReference type="SAM" id="Coils"/>
    </source>
</evidence>
<sequence>MKSSSMLKSIISNKEELAFLADPGITEDALAEVHNPNNVDNNMINQESQQAAVQNSKTSAEQDSLILFVIEQLKTQVTNCTKINLDNKSVNESLIVELERYKEQVKVLKEGKNIENTYAIVIPHYEETLMLPEECHSKMILKQQDLMVLENKNSMNSSDPNPSKRPTKVEVLKELPKVSMVNTSLKKLKQHLAGLDVVVKERTTSIAITEGPDNSVSNQCALCFDQYIELNELKAQSQEKDTVISKLKERIKSLSDNVNKDKVKKDIKEIETINIELDHRVSKLIAENEQLKQTYKKLYDSIKSTRVRSKEQSDALINQVNLKSVEISDLNANLQEQGLIITTLKDELRKLKRKAIVDTTVTTHTIDPEMLKVDVEPIDPRLLNNKTVHSDYHRLTQEQAAILKEVVEQGKS</sequence>
<dbReference type="AlphaFoldDB" id="A0A6L2M7D7"/>
<accession>A0A6L2M7D7</accession>
<name>A0A6L2M7D7_TANCI</name>
<gene>
    <name evidence="2" type="ORF">Tci_040510</name>
</gene>
<protein>
    <recommendedName>
        <fullName evidence="3">Pyruvate, phosphate dikinase regulatory protein, chloroplastic</fullName>
    </recommendedName>
</protein>
<dbReference type="EMBL" id="BKCJ010005767">
    <property type="protein sequence ID" value="GEU68532.1"/>
    <property type="molecule type" value="Genomic_DNA"/>
</dbReference>
<feature type="coiled-coil region" evidence="1">
    <location>
        <begin position="230"/>
        <end position="301"/>
    </location>
</feature>
<comment type="caution">
    <text evidence="2">The sequence shown here is derived from an EMBL/GenBank/DDBJ whole genome shotgun (WGS) entry which is preliminary data.</text>
</comment>
<organism evidence="2">
    <name type="scientific">Tanacetum cinerariifolium</name>
    <name type="common">Dalmatian daisy</name>
    <name type="synonym">Chrysanthemum cinerariifolium</name>
    <dbReference type="NCBI Taxonomy" id="118510"/>
    <lineage>
        <taxon>Eukaryota</taxon>
        <taxon>Viridiplantae</taxon>
        <taxon>Streptophyta</taxon>
        <taxon>Embryophyta</taxon>
        <taxon>Tracheophyta</taxon>
        <taxon>Spermatophyta</taxon>
        <taxon>Magnoliopsida</taxon>
        <taxon>eudicotyledons</taxon>
        <taxon>Gunneridae</taxon>
        <taxon>Pentapetalae</taxon>
        <taxon>asterids</taxon>
        <taxon>campanulids</taxon>
        <taxon>Asterales</taxon>
        <taxon>Asteraceae</taxon>
        <taxon>Asteroideae</taxon>
        <taxon>Anthemideae</taxon>
        <taxon>Anthemidinae</taxon>
        <taxon>Tanacetum</taxon>
    </lineage>
</organism>
<evidence type="ECO:0000313" key="2">
    <source>
        <dbReference type="EMBL" id="GEU68532.1"/>
    </source>
</evidence>
<keyword evidence="1" id="KW-0175">Coiled coil</keyword>
<proteinExistence type="predicted"/>
<reference evidence="2" key="1">
    <citation type="journal article" date="2019" name="Sci. Rep.">
        <title>Draft genome of Tanacetum cinerariifolium, the natural source of mosquito coil.</title>
        <authorList>
            <person name="Yamashiro T."/>
            <person name="Shiraishi A."/>
            <person name="Satake H."/>
            <person name="Nakayama K."/>
        </authorList>
    </citation>
    <scope>NUCLEOTIDE SEQUENCE</scope>
</reference>